<dbReference type="GO" id="GO:0000027">
    <property type="term" value="P:ribosomal large subunit assembly"/>
    <property type="evidence" value="ECO:0007669"/>
    <property type="project" value="UniProtKB-UniRule"/>
</dbReference>
<dbReference type="SMART" id="SM00490">
    <property type="entry name" value="HELICc"/>
    <property type="match status" value="1"/>
</dbReference>
<comment type="similarity">
    <text evidence="9">Belongs to the DEAD box helicase family. DeaD/CsdA subfamily.</text>
</comment>
<dbReference type="Pfam" id="PF03880">
    <property type="entry name" value="DbpA"/>
    <property type="match status" value="1"/>
</dbReference>
<dbReference type="GO" id="GO:0005840">
    <property type="term" value="C:ribosome"/>
    <property type="evidence" value="ECO:0007669"/>
    <property type="project" value="TreeGrafter"/>
</dbReference>
<name>A0A244CR42_PSEDV</name>
<evidence type="ECO:0000259" key="12">
    <source>
        <dbReference type="PROSITE" id="PS51192"/>
    </source>
</evidence>
<dbReference type="Pfam" id="PF00270">
    <property type="entry name" value="DEAD"/>
    <property type="match status" value="1"/>
</dbReference>
<evidence type="ECO:0000256" key="9">
    <source>
        <dbReference type="HAMAP-Rule" id="MF_00964"/>
    </source>
</evidence>
<dbReference type="GO" id="GO:0006401">
    <property type="term" value="P:RNA catabolic process"/>
    <property type="evidence" value="ECO:0007669"/>
    <property type="project" value="UniProtKB-UniRule"/>
</dbReference>
<dbReference type="GO" id="GO:0033592">
    <property type="term" value="F:RNA strand annealing activity"/>
    <property type="evidence" value="ECO:0007669"/>
    <property type="project" value="TreeGrafter"/>
</dbReference>
<dbReference type="EMBL" id="MWPV01000002">
    <property type="protein sequence ID" value="OUL58072.1"/>
    <property type="molecule type" value="Genomic_DNA"/>
</dbReference>
<gene>
    <name evidence="9" type="primary">deaD</name>
    <name evidence="9" type="synonym">csdA</name>
    <name evidence="15" type="ORF">B1199_06880</name>
</gene>
<keyword evidence="2 9" id="KW-0547">Nucleotide-binding</keyword>
<protein>
    <recommendedName>
        <fullName evidence="9">ATP-dependent RNA helicase DeaD</fullName>
        <ecNumber evidence="9">3.6.4.13</ecNumber>
    </recommendedName>
    <alternativeName>
        <fullName evidence="9">Cold-shock DEAD box protein A</fullName>
    </alternativeName>
</protein>
<dbReference type="PROSITE" id="PS51195">
    <property type="entry name" value="Q_MOTIF"/>
    <property type="match status" value="1"/>
</dbReference>
<dbReference type="GO" id="GO:0003724">
    <property type="term" value="F:RNA helicase activity"/>
    <property type="evidence" value="ECO:0007669"/>
    <property type="project" value="UniProtKB-UniRule"/>
</dbReference>
<dbReference type="InterPro" id="IPR014014">
    <property type="entry name" value="RNA_helicase_DEAD_Q_motif"/>
</dbReference>
<dbReference type="Pfam" id="PF25399">
    <property type="entry name" value="DeaD_dimer"/>
    <property type="match status" value="1"/>
</dbReference>
<evidence type="ECO:0000256" key="3">
    <source>
        <dbReference type="ARBA" id="ARBA00022801"/>
    </source>
</evidence>
<dbReference type="InterPro" id="IPR057325">
    <property type="entry name" value="DeaD_dimer"/>
</dbReference>
<dbReference type="SUPFAM" id="SSF52540">
    <property type="entry name" value="P-loop containing nucleoside triphosphate hydrolases"/>
    <property type="match status" value="1"/>
</dbReference>
<evidence type="ECO:0000256" key="5">
    <source>
        <dbReference type="ARBA" id="ARBA00022840"/>
    </source>
</evidence>
<dbReference type="InterPro" id="IPR001650">
    <property type="entry name" value="Helicase_C-like"/>
</dbReference>
<dbReference type="HAMAP" id="MF_00964">
    <property type="entry name" value="DEAD_helicase_DeaD"/>
    <property type="match status" value="1"/>
</dbReference>
<comment type="catalytic activity">
    <reaction evidence="8 9">
        <text>ATP + H2O = ADP + phosphate + H(+)</text>
        <dbReference type="Rhea" id="RHEA:13065"/>
        <dbReference type="ChEBI" id="CHEBI:15377"/>
        <dbReference type="ChEBI" id="CHEBI:15378"/>
        <dbReference type="ChEBI" id="CHEBI:30616"/>
        <dbReference type="ChEBI" id="CHEBI:43474"/>
        <dbReference type="ChEBI" id="CHEBI:456216"/>
        <dbReference type="EC" id="3.6.4.13"/>
    </reaction>
</comment>
<dbReference type="EC" id="3.6.4.13" evidence="9"/>
<evidence type="ECO:0000259" key="14">
    <source>
        <dbReference type="PROSITE" id="PS51195"/>
    </source>
</evidence>
<keyword evidence="1 9" id="KW-0963">Cytoplasm</keyword>
<evidence type="ECO:0000256" key="6">
    <source>
        <dbReference type="ARBA" id="ARBA00022884"/>
    </source>
</evidence>
<dbReference type="PROSITE" id="PS51192">
    <property type="entry name" value="HELICASE_ATP_BIND_1"/>
    <property type="match status" value="1"/>
</dbReference>
<feature type="region of interest" description="Disordered" evidence="11">
    <location>
        <begin position="558"/>
        <end position="613"/>
    </location>
</feature>
<evidence type="ECO:0000256" key="10">
    <source>
        <dbReference type="PROSITE-ProRule" id="PRU00552"/>
    </source>
</evidence>
<comment type="function">
    <text evidence="9">DEAD-box RNA helicase involved in various cellular processes at low temperature, including ribosome biogenesis, mRNA degradation and translation initiation.</text>
</comment>
<dbReference type="CDD" id="cd12499">
    <property type="entry name" value="RRM_EcCsdA_like"/>
    <property type="match status" value="1"/>
</dbReference>
<dbReference type="SMART" id="SM00487">
    <property type="entry name" value="DEXDc"/>
    <property type="match status" value="1"/>
</dbReference>
<dbReference type="CDD" id="cd18787">
    <property type="entry name" value="SF2_C_DEAD"/>
    <property type="match status" value="1"/>
</dbReference>
<evidence type="ECO:0000256" key="11">
    <source>
        <dbReference type="SAM" id="MobiDB-lite"/>
    </source>
</evidence>
<dbReference type="Proteomes" id="UP000194841">
    <property type="component" value="Unassembled WGS sequence"/>
</dbReference>
<dbReference type="GO" id="GO:0005829">
    <property type="term" value="C:cytosol"/>
    <property type="evidence" value="ECO:0007669"/>
    <property type="project" value="TreeGrafter"/>
</dbReference>
<dbReference type="Pfam" id="PF00271">
    <property type="entry name" value="Helicase_C"/>
    <property type="match status" value="1"/>
</dbReference>
<accession>A0A244CR42</accession>
<evidence type="ECO:0000313" key="15">
    <source>
        <dbReference type="EMBL" id="OUL58072.1"/>
    </source>
</evidence>
<dbReference type="InterPro" id="IPR027417">
    <property type="entry name" value="P-loop_NTPase"/>
</dbReference>
<feature type="domain" description="DEAD-box RNA helicase Q" evidence="14">
    <location>
        <begin position="7"/>
        <end position="35"/>
    </location>
</feature>
<sequence>MTDTTQVRFDQLNLLSPVLQAITDMGYTSPTPIQAKAIPSLLAGKDVLGEAQTGTGKTAAFGLPLLSRLDADLKQPQMLVVCPTRELAIQVAEALTDFSKHIRGLFVATVYGGQSYTPQLRDLARGPQIVVGTPGRMMDHIKKGRLKLDNLKACVLDEADEMLNMGFLEDIEWILKQIPEQTQMAFFSATMPAPIKKITNQFLTDPVHVKIEIVKSDKPKITQKSWLVSRIGKTTGLERIAEVVDYDAMIVFVRTRNDTLVLAEHLVSKGFKASALNGDMQQQDRERIVDQLKTGRINILIATDVVARGLDVPRITHVINYDLPHDSESYVHRIGRTGRAGREGEAILFASHREVRSLHRLERITDGKIETFNMPTAEELGQSRIERTQAALTKSVAENDLEKFQAIVSKMAEESSLTPLELASALLFESQIALPFHPKADPAEREFNRNDRSRDRDNRGERGERRERAPRPRRDNADFDTYRFDVGRTHGVRPGDIVGAVANEIKIDSNDIGQIRLFDGHTHVDLPKNMPKPAFDKLQQVLIRKRKISPSLVTAEQAAAADAEFRQRAPRQDRSDRPRRDSQPRRRNDRGDKKPVRSFKAGAEQRSRPSFES</sequence>
<evidence type="ECO:0000256" key="8">
    <source>
        <dbReference type="ARBA" id="ARBA00047984"/>
    </source>
</evidence>
<feature type="region of interest" description="Disordered" evidence="11">
    <location>
        <begin position="439"/>
        <end position="482"/>
    </location>
</feature>
<reference evidence="15 16" key="1">
    <citation type="submission" date="2017-02" db="EMBL/GenBank/DDBJ databases">
        <title>Pseudoalteromonas ulvae TC14 Genome.</title>
        <authorList>
            <person name="Molmeret M."/>
        </authorList>
    </citation>
    <scope>NUCLEOTIDE SEQUENCE [LARGE SCALE GENOMIC DNA]</scope>
    <source>
        <strain evidence="15">TC14</strain>
    </source>
</reference>
<dbReference type="Gene3D" id="3.30.70.330">
    <property type="match status" value="1"/>
</dbReference>
<dbReference type="CDD" id="cd00268">
    <property type="entry name" value="DEADc"/>
    <property type="match status" value="1"/>
</dbReference>
<dbReference type="PROSITE" id="PS00039">
    <property type="entry name" value="DEAD_ATP_HELICASE"/>
    <property type="match status" value="1"/>
</dbReference>
<keyword evidence="7 9" id="KW-0346">Stress response</keyword>
<dbReference type="OrthoDB" id="6232645at2"/>
<dbReference type="FunFam" id="3.40.50.300:FF:000108">
    <property type="entry name" value="ATP-dependent RNA helicase RhlE"/>
    <property type="match status" value="1"/>
</dbReference>
<proteinExistence type="inferred from homology"/>
<organism evidence="15 16">
    <name type="scientific">Pseudoalteromonas ulvae</name>
    <dbReference type="NCBI Taxonomy" id="107327"/>
    <lineage>
        <taxon>Bacteria</taxon>
        <taxon>Pseudomonadati</taxon>
        <taxon>Pseudomonadota</taxon>
        <taxon>Gammaproteobacteria</taxon>
        <taxon>Alteromonadales</taxon>
        <taxon>Pseudoalteromonadaceae</taxon>
        <taxon>Pseudoalteromonas</taxon>
    </lineage>
</organism>
<dbReference type="InterPro" id="IPR028618">
    <property type="entry name" value="DEAD_helicase_DeaD"/>
</dbReference>
<feature type="domain" description="Helicase ATP-binding" evidence="12">
    <location>
        <begin position="38"/>
        <end position="209"/>
    </location>
</feature>
<dbReference type="GO" id="GO:0005524">
    <property type="term" value="F:ATP binding"/>
    <property type="evidence" value="ECO:0007669"/>
    <property type="project" value="UniProtKB-UniRule"/>
</dbReference>
<comment type="subcellular location">
    <subcellularLocation>
        <location evidence="9">Cytoplasm</location>
    </subcellularLocation>
</comment>
<dbReference type="PANTHER" id="PTHR47963">
    <property type="entry name" value="DEAD-BOX ATP-DEPENDENT RNA HELICASE 47, MITOCHONDRIAL"/>
    <property type="match status" value="1"/>
</dbReference>
<feature type="compositionally biased region" description="Basic and acidic residues" evidence="11">
    <location>
        <begin position="603"/>
        <end position="613"/>
    </location>
</feature>
<dbReference type="InterPro" id="IPR012677">
    <property type="entry name" value="Nucleotide-bd_a/b_plait_sf"/>
</dbReference>
<dbReference type="AlphaFoldDB" id="A0A244CR42"/>
<dbReference type="GO" id="GO:0070417">
    <property type="term" value="P:cellular response to cold"/>
    <property type="evidence" value="ECO:0007669"/>
    <property type="project" value="InterPro"/>
</dbReference>
<dbReference type="InterPro" id="IPR005580">
    <property type="entry name" value="DbpA/CsdA_RNA-bd_dom"/>
</dbReference>
<dbReference type="InterPro" id="IPR034415">
    <property type="entry name" value="CsdA_RRM"/>
</dbReference>
<keyword evidence="16" id="KW-1185">Reference proteome</keyword>
<evidence type="ECO:0000256" key="2">
    <source>
        <dbReference type="ARBA" id="ARBA00022741"/>
    </source>
</evidence>
<dbReference type="PANTHER" id="PTHR47963:SF8">
    <property type="entry name" value="ATP-DEPENDENT RNA HELICASE DEAD"/>
    <property type="match status" value="1"/>
</dbReference>
<keyword evidence="5 9" id="KW-0067">ATP-binding</keyword>
<feature type="domain" description="Helicase C-terminal" evidence="13">
    <location>
        <begin position="236"/>
        <end position="380"/>
    </location>
</feature>
<keyword evidence="4 9" id="KW-0347">Helicase</keyword>
<dbReference type="InterPro" id="IPR014001">
    <property type="entry name" value="Helicase_ATP-bd"/>
</dbReference>
<feature type="compositionally biased region" description="Basic and acidic residues" evidence="11">
    <location>
        <begin position="563"/>
        <end position="595"/>
    </location>
</feature>
<dbReference type="InterPro" id="IPR044742">
    <property type="entry name" value="DEAD/DEAH_RhlB"/>
</dbReference>
<dbReference type="RefSeq" id="WP_086743377.1">
    <property type="nucleotide sequence ID" value="NZ_MWPV01000002.1"/>
</dbReference>
<dbReference type="InterPro" id="IPR050547">
    <property type="entry name" value="DEAD_box_RNA_helicases"/>
</dbReference>
<dbReference type="Gene3D" id="3.40.50.300">
    <property type="entry name" value="P-loop containing nucleotide triphosphate hydrolases"/>
    <property type="match status" value="2"/>
</dbReference>
<dbReference type="PROSITE" id="PS51194">
    <property type="entry name" value="HELICASE_CTER"/>
    <property type="match status" value="1"/>
</dbReference>
<evidence type="ECO:0000313" key="16">
    <source>
        <dbReference type="Proteomes" id="UP000194841"/>
    </source>
</evidence>
<keyword evidence="3 9" id="KW-0378">Hydrolase</keyword>
<keyword evidence="6 9" id="KW-0694">RNA-binding</keyword>
<feature type="short sequence motif" description="Q motif" evidence="10">
    <location>
        <begin position="7"/>
        <end position="35"/>
    </location>
</feature>
<dbReference type="GO" id="GO:0016887">
    <property type="term" value="F:ATP hydrolysis activity"/>
    <property type="evidence" value="ECO:0007669"/>
    <property type="project" value="RHEA"/>
</dbReference>
<evidence type="ECO:0000256" key="4">
    <source>
        <dbReference type="ARBA" id="ARBA00022806"/>
    </source>
</evidence>
<evidence type="ECO:0000259" key="13">
    <source>
        <dbReference type="PROSITE" id="PS51194"/>
    </source>
</evidence>
<comment type="caution">
    <text evidence="15">The sequence shown here is derived from an EMBL/GenBank/DDBJ whole genome shotgun (WGS) entry which is preliminary data.</text>
</comment>
<evidence type="ECO:0000256" key="1">
    <source>
        <dbReference type="ARBA" id="ARBA00022490"/>
    </source>
</evidence>
<evidence type="ECO:0000256" key="7">
    <source>
        <dbReference type="ARBA" id="ARBA00023016"/>
    </source>
</evidence>
<dbReference type="InterPro" id="IPR011545">
    <property type="entry name" value="DEAD/DEAH_box_helicase_dom"/>
</dbReference>
<dbReference type="InterPro" id="IPR000629">
    <property type="entry name" value="RNA-helicase_DEAD-box_CS"/>
</dbReference>